<evidence type="ECO:0000256" key="7">
    <source>
        <dbReference type="ARBA" id="ARBA00023136"/>
    </source>
</evidence>
<dbReference type="RefSeq" id="WP_089753285.1">
    <property type="nucleotide sequence ID" value="NZ_FNKL01000001.1"/>
</dbReference>
<dbReference type="GO" id="GO:0046872">
    <property type="term" value="F:metal ion binding"/>
    <property type="evidence" value="ECO:0007669"/>
    <property type="project" value="UniProtKB-KW"/>
</dbReference>
<evidence type="ECO:0000256" key="1">
    <source>
        <dbReference type="ARBA" id="ARBA00004370"/>
    </source>
</evidence>
<dbReference type="EMBL" id="FNKL01000001">
    <property type="protein sequence ID" value="SDQ10157.1"/>
    <property type="molecule type" value="Genomic_DNA"/>
</dbReference>
<dbReference type="OrthoDB" id="9802842at2"/>
<name>A0A1H0Y4U6_9FLAO</name>
<evidence type="ECO:0000256" key="5">
    <source>
        <dbReference type="ARBA" id="ARBA00022989"/>
    </source>
</evidence>
<evidence type="ECO:0000256" key="4">
    <source>
        <dbReference type="ARBA" id="ARBA00022723"/>
    </source>
</evidence>
<evidence type="ECO:0000256" key="6">
    <source>
        <dbReference type="ARBA" id="ARBA00023004"/>
    </source>
</evidence>
<keyword evidence="3 8" id="KW-0812">Transmembrane</keyword>
<dbReference type="Gene3D" id="1.20.1300.10">
    <property type="entry name" value="Fumarate reductase/succinate dehydrogenase, transmembrane subunit"/>
    <property type="match status" value="1"/>
</dbReference>
<organism evidence="9 10">
    <name type="scientific">Chryseobacterium soldanellicola</name>
    <dbReference type="NCBI Taxonomy" id="311333"/>
    <lineage>
        <taxon>Bacteria</taxon>
        <taxon>Pseudomonadati</taxon>
        <taxon>Bacteroidota</taxon>
        <taxon>Flavobacteriia</taxon>
        <taxon>Flavobacteriales</taxon>
        <taxon>Weeksellaceae</taxon>
        <taxon>Chryseobacterium group</taxon>
        <taxon>Chryseobacterium</taxon>
    </lineage>
</organism>
<evidence type="ECO:0000256" key="8">
    <source>
        <dbReference type="SAM" id="Phobius"/>
    </source>
</evidence>
<keyword evidence="10" id="KW-1185">Reference proteome</keyword>
<gene>
    <name evidence="9" type="ORF">SAMN05421664_0484</name>
</gene>
<dbReference type="SUPFAM" id="SSF81343">
    <property type="entry name" value="Fumarate reductase respiratory complex transmembrane subunits"/>
    <property type="match status" value="1"/>
</dbReference>
<feature type="transmembrane region" description="Helical" evidence="8">
    <location>
        <begin position="59"/>
        <end position="81"/>
    </location>
</feature>
<evidence type="ECO:0000313" key="9">
    <source>
        <dbReference type="EMBL" id="SDQ10157.1"/>
    </source>
</evidence>
<comment type="subcellular location">
    <subcellularLocation>
        <location evidence="1">Membrane</location>
    </subcellularLocation>
</comment>
<accession>A0A1H0Y4U6</accession>
<evidence type="ECO:0000313" key="10">
    <source>
        <dbReference type="Proteomes" id="UP000199627"/>
    </source>
</evidence>
<dbReference type="CDD" id="cd03498">
    <property type="entry name" value="SQR_TypeB_2_TM"/>
    <property type="match status" value="1"/>
</dbReference>
<proteinExistence type="predicted"/>
<dbReference type="Pfam" id="PF01127">
    <property type="entry name" value="Sdh_cyt"/>
    <property type="match status" value="1"/>
</dbReference>
<dbReference type="InterPro" id="IPR000701">
    <property type="entry name" value="SuccDH_FuR_B_TM-su"/>
</dbReference>
<feature type="transmembrane region" description="Helical" evidence="8">
    <location>
        <begin position="159"/>
        <end position="179"/>
    </location>
</feature>
<keyword evidence="4" id="KW-0479">Metal-binding</keyword>
<keyword evidence="2" id="KW-0349">Heme</keyword>
<dbReference type="AlphaFoldDB" id="A0A1H0Y4U6"/>
<dbReference type="NCBIfam" id="TIGR02046">
    <property type="entry name" value="sdhC_b558_fam"/>
    <property type="match status" value="1"/>
</dbReference>
<evidence type="ECO:0000256" key="3">
    <source>
        <dbReference type="ARBA" id="ARBA00022692"/>
    </source>
</evidence>
<keyword evidence="7 8" id="KW-0472">Membrane</keyword>
<dbReference type="InterPro" id="IPR034804">
    <property type="entry name" value="SQR/QFR_C/D"/>
</dbReference>
<feature type="transmembrane region" description="Helical" evidence="8">
    <location>
        <begin position="200"/>
        <end position="219"/>
    </location>
</feature>
<dbReference type="GO" id="GO:0016020">
    <property type="term" value="C:membrane"/>
    <property type="evidence" value="ECO:0007669"/>
    <property type="project" value="UniProtKB-SubCell"/>
</dbReference>
<sequence length="220" mass="25693">MANQFLDSSIIRKVAMGLSGFFLISFLMLHVSLNFTSVLSKDLFNQVSHFMGYNPLVQYIGQPILIFGVVFHFIMGFILEIQNRKARPVRYKYNASSANSSWSSRNMIISGAVILSYFCLHWYDFWFQELNYKFIEMNVPNETRYYTELIHKFQSPVRTFLYCCAFVLLGFHLWHGFYSSMQSVGFNNKYARGLTVFGKYFAIIIPSAFIFIALFHHFIG</sequence>
<keyword evidence="5 8" id="KW-1133">Transmembrane helix</keyword>
<evidence type="ECO:0000256" key="2">
    <source>
        <dbReference type="ARBA" id="ARBA00022617"/>
    </source>
</evidence>
<reference evidence="10" key="1">
    <citation type="submission" date="2016-10" db="EMBL/GenBank/DDBJ databases">
        <authorList>
            <person name="Varghese N."/>
            <person name="Submissions S."/>
        </authorList>
    </citation>
    <scope>NUCLEOTIDE SEQUENCE [LARGE SCALE GENOMIC DNA]</scope>
    <source>
        <strain evidence="10">DSM 17072</strain>
    </source>
</reference>
<feature type="transmembrane region" description="Helical" evidence="8">
    <location>
        <begin position="21"/>
        <end position="39"/>
    </location>
</feature>
<dbReference type="STRING" id="311333.SAMN05421664_0484"/>
<protein>
    <submittedName>
        <fullName evidence="9">Succinate dehydrogenase / fumarate reductase cytochrome b subunit</fullName>
    </submittedName>
</protein>
<keyword evidence="6" id="KW-0408">Iron</keyword>
<dbReference type="InterPro" id="IPR011138">
    <property type="entry name" value="Cytochrome_b-558"/>
</dbReference>
<feature type="transmembrane region" description="Helical" evidence="8">
    <location>
        <begin position="102"/>
        <end position="123"/>
    </location>
</feature>
<dbReference type="Proteomes" id="UP000199627">
    <property type="component" value="Unassembled WGS sequence"/>
</dbReference>